<evidence type="ECO:0000313" key="6">
    <source>
        <dbReference type="WBParaSite" id="DME_0000400701-mRNA-1"/>
    </source>
</evidence>
<evidence type="ECO:0000313" key="4">
    <source>
        <dbReference type="Proteomes" id="UP000038040"/>
    </source>
</evidence>
<accession>A0A0N4UA53</accession>
<dbReference type="AlphaFoldDB" id="A0A0N4UA53"/>
<dbReference type="Pfam" id="PF24883">
    <property type="entry name" value="NPHP3_N"/>
    <property type="match status" value="1"/>
</dbReference>
<evidence type="ECO:0000256" key="1">
    <source>
        <dbReference type="ARBA" id="ARBA00022737"/>
    </source>
</evidence>
<dbReference type="Gene3D" id="3.40.50.300">
    <property type="entry name" value="P-loop containing nucleotide triphosphate hydrolases"/>
    <property type="match status" value="1"/>
</dbReference>
<dbReference type="STRING" id="318479.A0A0N4UA53"/>
<reference evidence="6" key="1">
    <citation type="submission" date="2017-02" db="UniProtKB">
        <authorList>
            <consortium name="WormBaseParasite"/>
        </authorList>
    </citation>
    <scope>IDENTIFICATION</scope>
</reference>
<dbReference type="Proteomes" id="UP000274756">
    <property type="component" value="Unassembled WGS sequence"/>
</dbReference>
<dbReference type="InterPro" id="IPR056884">
    <property type="entry name" value="NPHP3-like_N"/>
</dbReference>
<evidence type="ECO:0000313" key="5">
    <source>
        <dbReference type="Proteomes" id="UP000274756"/>
    </source>
</evidence>
<dbReference type="EMBL" id="UYYG01000003">
    <property type="protein sequence ID" value="VDN50398.1"/>
    <property type="molecule type" value="Genomic_DNA"/>
</dbReference>
<dbReference type="Proteomes" id="UP000038040">
    <property type="component" value="Unplaced"/>
</dbReference>
<dbReference type="WBParaSite" id="DME_0000400701-mRNA-1">
    <property type="protein sequence ID" value="DME_0000400701-mRNA-1"/>
    <property type="gene ID" value="DME_0000400701"/>
</dbReference>
<evidence type="ECO:0000259" key="2">
    <source>
        <dbReference type="Pfam" id="PF24883"/>
    </source>
</evidence>
<dbReference type="OrthoDB" id="427518at2759"/>
<evidence type="ECO:0000313" key="3">
    <source>
        <dbReference type="EMBL" id="VDN50398.1"/>
    </source>
</evidence>
<dbReference type="InterPro" id="IPR027417">
    <property type="entry name" value="P-loop_NTPase"/>
</dbReference>
<feature type="domain" description="Nephrocystin 3-like N-terminal" evidence="2">
    <location>
        <begin position="38"/>
        <end position="183"/>
    </location>
</feature>
<gene>
    <name evidence="3" type="ORF">DME_LOCUS371</name>
</gene>
<sequence length="435" mass="49711">MVINGFEKRKNSPAILNLPTFFKIPFISSTTAMMQRIESKKYFQQWIYDDEDSGKSLLIVGAPYTGKTFLVKQLEDEPQLAAVHYCSWVNPESIETATLLHNLARQLTQQFPNLVIPKFKTTTLLTAQESVIRNFLIKPLLSIPMPSSTRFVVIDGIEHELIPTVIQLSKLFPKWLKLAITSRHFDVRYRRMLEQYFIIHQLDRGSTELLKFIETRLPNIDSSVMLEACQGSWFYVDQYSYAIQSHLLSVSPASDSQNDILNINICSDLPIGHEGLFSAIESVMSPHLNFYLQLITSSRLPPARQKLVCITKIVTGKSGDSIEQDLIDCKPVLQCSDPLILKAAWQERFRYNCSEGHGLWVDGIRRLGCQTAQELIEFAYHLAHAKGWNYRNKIEILRDFGADIIQLKCPVIDRETNELLRKAGAQMLDQSCQVQ</sequence>
<keyword evidence="5" id="KW-1185">Reference proteome</keyword>
<keyword evidence="1" id="KW-0677">Repeat</keyword>
<proteinExistence type="predicted"/>
<name>A0A0N4UA53_DRAME</name>
<dbReference type="SUPFAM" id="SSF52540">
    <property type="entry name" value="P-loop containing nucleoside triphosphate hydrolases"/>
    <property type="match status" value="1"/>
</dbReference>
<protein>
    <submittedName>
        <fullName evidence="6">AAA domain-containing protein</fullName>
    </submittedName>
</protein>
<organism evidence="4 6">
    <name type="scientific">Dracunculus medinensis</name>
    <name type="common">Guinea worm</name>
    <dbReference type="NCBI Taxonomy" id="318479"/>
    <lineage>
        <taxon>Eukaryota</taxon>
        <taxon>Metazoa</taxon>
        <taxon>Ecdysozoa</taxon>
        <taxon>Nematoda</taxon>
        <taxon>Chromadorea</taxon>
        <taxon>Rhabditida</taxon>
        <taxon>Spirurina</taxon>
        <taxon>Dracunculoidea</taxon>
        <taxon>Dracunculidae</taxon>
        <taxon>Dracunculus</taxon>
    </lineage>
</organism>
<reference evidence="3 5" key="2">
    <citation type="submission" date="2018-11" db="EMBL/GenBank/DDBJ databases">
        <authorList>
            <consortium name="Pathogen Informatics"/>
        </authorList>
    </citation>
    <scope>NUCLEOTIDE SEQUENCE [LARGE SCALE GENOMIC DNA]</scope>
</reference>